<dbReference type="GO" id="GO:0006564">
    <property type="term" value="P:L-serine biosynthetic process"/>
    <property type="evidence" value="ECO:0007669"/>
    <property type="project" value="UniProtKB-KW"/>
</dbReference>
<dbReference type="PANTHER" id="PTHR43344:SF2">
    <property type="entry name" value="PHOSPHOSERINE PHOSPHATASE"/>
    <property type="match status" value="1"/>
</dbReference>
<evidence type="ECO:0000256" key="4">
    <source>
        <dbReference type="ARBA" id="ARBA00012640"/>
    </source>
</evidence>
<comment type="catalytic activity">
    <reaction evidence="12">
        <text>O-phospho-L-serine + H2O = L-serine + phosphate</text>
        <dbReference type="Rhea" id="RHEA:21208"/>
        <dbReference type="ChEBI" id="CHEBI:15377"/>
        <dbReference type="ChEBI" id="CHEBI:33384"/>
        <dbReference type="ChEBI" id="CHEBI:43474"/>
        <dbReference type="ChEBI" id="CHEBI:57524"/>
        <dbReference type="EC" id="3.1.3.3"/>
    </reaction>
</comment>
<keyword evidence="6" id="KW-0028">Amino-acid biosynthesis</keyword>
<evidence type="ECO:0000256" key="14">
    <source>
        <dbReference type="PIRSR" id="PIRSR604469-1"/>
    </source>
</evidence>
<feature type="active site" description="Proton donor" evidence="14">
    <location>
        <position position="88"/>
    </location>
</feature>
<gene>
    <name evidence="15" type="primary">serB</name>
    <name evidence="15" type="ORF">GN330_08020</name>
</gene>
<evidence type="ECO:0000256" key="2">
    <source>
        <dbReference type="ARBA" id="ARBA00005135"/>
    </source>
</evidence>
<comment type="cofactor">
    <cofactor evidence="1">
        <name>Mg(2+)</name>
        <dbReference type="ChEBI" id="CHEBI:18420"/>
    </cofactor>
</comment>
<proteinExistence type="inferred from homology"/>
<dbReference type="SFLD" id="SFLDG01136">
    <property type="entry name" value="C1.6:_Phosphoserine_Phosphatas"/>
    <property type="match status" value="1"/>
</dbReference>
<dbReference type="SFLD" id="SFLDS00003">
    <property type="entry name" value="Haloacid_Dehalogenase"/>
    <property type="match status" value="1"/>
</dbReference>
<protein>
    <recommendedName>
        <fullName evidence="5">Phosphoserine phosphatase</fullName>
        <ecNumber evidence="4">3.1.3.3</ecNumber>
    </recommendedName>
    <alternativeName>
        <fullName evidence="11">O-phosphoserine phosphohydrolase</fullName>
    </alternativeName>
</protein>
<dbReference type="InterPro" id="IPR004469">
    <property type="entry name" value="PSP"/>
</dbReference>
<dbReference type="GO" id="GO:0000287">
    <property type="term" value="F:magnesium ion binding"/>
    <property type="evidence" value="ECO:0007669"/>
    <property type="project" value="TreeGrafter"/>
</dbReference>
<evidence type="ECO:0000313" key="16">
    <source>
        <dbReference type="Proteomes" id="UP000463224"/>
    </source>
</evidence>
<organism evidence="15 16">
    <name type="scientific">Nitratireductor arenosus</name>
    <dbReference type="NCBI Taxonomy" id="2682096"/>
    <lineage>
        <taxon>Bacteria</taxon>
        <taxon>Pseudomonadati</taxon>
        <taxon>Pseudomonadota</taxon>
        <taxon>Alphaproteobacteria</taxon>
        <taxon>Hyphomicrobiales</taxon>
        <taxon>Phyllobacteriaceae</taxon>
        <taxon>Nitratireductor</taxon>
    </lineage>
</organism>
<dbReference type="InterPro" id="IPR036412">
    <property type="entry name" value="HAD-like_sf"/>
</dbReference>
<evidence type="ECO:0000256" key="3">
    <source>
        <dbReference type="ARBA" id="ARBA00009184"/>
    </source>
</evidence>
<dbReference type="PANTHER" id="PTHR43344">
    <property type="entry name" value="PHOSPHOSERINE PHOSPHATASE"/>
    <property type="match status" value="1"/>
</dbReference>
<dbReference type="AlphaFoldDB" id="A0A844QD55"/>
<dbReference type="Pfam" id="PF12710">
    <property type="entry name" value="HAD"/>
    <property type="match status" value="1"/>
</dbReference>
<dbReference type="EC" id="3.1.3.3" evidence="4"/>
<dbReference type="SFLD" id="SFLDF00029">
    <property type="entry name" value="phosphoserine_phosphatase"/>
    <property type="match status" value="1"/>
</dbReference>
<dbReference type="NCBIfam" id="TIGR01488">
    <property type="entry name" value="HAD-SF-IB"/>
    <property type="match status" value="1"/>
</dbReference>
<dbReference type="NCBIfam" id="TIGR00338">
    <property type="entry name" value="serB"/>
    <property type="match status" value="1"/>
</dbReference>
<keyword evidence="8 15" id="KW-0378">Hydrolase</keyword>
<dbReference type="InterPro" id="IPR023214">
    <property type="entry name" value="HAD_sf"/>
</dbReference>
<dbReference type="SFLD" id="SFLDG01137">
    <property type="entry name" value="C1.6.1:_Phosphoserine_Phosphat"/>
    <property type="match status" value="1"/>
</dbReference>
<dbReference type="Gene3D" id="3.40.50.1000">
    <property type="entry name" value="HAD superfamily/HAD-like"/>
    <property type="match status" value="1"/>
</dbReference>
<evidence type="ECO:0000256" key="5">
    <source>
        <dbReference type="ARBA" id="ARBA00015196"/>
    </source>
</evidence>
<dbReference type="InterPro" id="IPR050582">
    <property type="entry name" value="HAD-like_SerB"/>
</dbReference>
<dbReference type="GO" id="GO:0036424">
    <property type="term" value="F:L-phosphoserine phosphatase activity"/>
    <property type="evidence" value="ECO:0007669"/>
    <property type="project" value="InterPro"/>
</dbReference>
<evidence type="ECO:0000313" key="15">
    <source>
        <dbReference type="EMBL" id="MVA97192.1"/>
    </source>
</evidence>
<accession>A0A844QD55</accession>
<name>A0A844QD55_9HYPH</name>
<keyword evidence="16" id="KW-1185">Reference proteome</keyword>
<dbReference type="EMBL" id="WPHG01000002">
    <property type="protein sequence ID" value="MVA97192.1"/>
    <property type="molecule type" value="Genomic_DNA"/>
</dbReference>
<dbReference type="RefSeq" id="WP_156712175.1">
    <property type="nucleotide sequence ID" value="NZ_WPHG01000002.1"/>
</dbReference>
<dbReference type="GO" id="GO:0005737">
    <property type="term" value="C:cytoplasm"/>
    <property type="evidence" value="ECO:0007669"/>
    <property type="project" value="TreeGrafter"/>
</dbReference>
<evidence type="ECO:0000256" key="13">
    <source>
        <dbReference type="ARBA" id="ARBA00048523"/>
    </source>
</evidence>
<dbReference type="UniPathway" id="UPA00135">
    <property type="reaction ID" value="UER00198"/>
</dbReference>
<evidence type="ECO:0000256" key="6">
    <source>
        <dbReference type="ARBA" id="ARBA00022605"/>
    </source>
</evidence>
<evidence type="ECO:0000256" key="11">
    <source>
        <dbReference type="ARBA" id="ARBA00031693"/>
    </source>
</evidence>
<dbReference type="Proteomes" id="UP000463224">
    <property type="component" value="Unassembled WGS sequence"/>
</dbReference>
<evidence type="ECO:0000256" key="12">
    <source>
        <dbReference type="ARBA" id="ARBA00048138"/>
    </source>
</evidence>
<sequence length="296" mass="31192">MALVATIISNPVARALSEDAATMAISALGASRIDWLAPAIAADIVVPEGVDHAEAAARLRAALEDYPLDIVVQDEAGRRKKILIADMDSTMIGQECIDELADEVGLRGQVETITARAMDGEIAFEPALRERVALLKGLPVEVVARVIAERITLAPGGRELVATMRKNGAFTALVSGGFTLFTGPVAAMLGFHDNQANRLVEENGVLTGRVDEPILGRSAKAEALHAIAARLGLGVQDAIAVGDGANDLDMLQLAGTGVALHAKPSVAAQARIRVDYGDLTALLYLQGYRQSEFDRP</sequence>
<evidence type="ECO:0000256" key="8">
    <source>
        <dbReference type="ARBA" id="ARBA00022801"/>
    </source>
</evidence>
<evidence type="ECO:0000256" key="7">
    <source>
        <dbReference type="ARBA" id="ARBA00022723"/>
    </source>
</evidence>
<evidence type="ECO:0000256" key="1">
    <source>
        <dbReference type="ARBA" id="ARBA00001946"/>
    </source>
</evidence>
<evidence type="ECO:0000256" key="9">
    <source>
        <dbReference type="ARBA" id="ARBA00022842"/>
    </source>
</evidence>
<comment type="pathway">
    <text evidence="2">Amino-acid biosynthesis; L-serine biosynthesis; L-serine from 3-phospho-D-glycerate: step 3/3.</text>
</comment>
<dbReference type="SUPFAM" id="SSF56784">
    <property type="entry name" value="HAD-like"/>
    <property type="match status" value="1"/>
</dbReference>
<feature type="active site" description="Nucleophile" evidence="14">
    <location>
        <position position="86"/>
    </location>
</feature>
<keyword evidence="7" id="KW-0479">Metal-binding</keyword>
<evidence type="ECO:0000256" key="10">
    <source>
        <dbReference type="ARBA" id="ARBA00023299"/>
    </source>
</evidence>
<comment type="caution">
    <text evidence="15">The sequence shown here is derived from an EMBL/GenBank/DDBJ whole genome shotgun (WGS) entry which is preliminary data.</text>
</comment>
<reference evidence="15 16" key="1">
    <citation type="submission" date="2019-12" db="EMBL/GenBank/DDBJ databases">
        <title>Nitratireductor arenosus sp. nov., Isolated from sea sand, Jeju island, South Korea.</title>
        <authorList>
            <person name="Kim W."/>
        </authorList>
    </citation>
    <scope>NUCLEOTIDE SEQUENCE [LARGE SCALE GENOMIC DNA]</scope>
    <source>
        <strain evidence="15 16">CAU 1489</strain>
    </source>
</reference>
<comment type="catalytic activity">
    <reaction evidence="13">
        <text>O-phospho-D-serine + H2O = D-serine + phosphate</text>
        <dbReference type="Rhea" id="RHEA:24873"/>
        <dbReference type="ChEBI" id="CHEBI:15377"/>
        <dbReference type="ChEBI" id="CHEBI:35247"/>
        <dbReference type="ChEBI" id="CHEBI:43474"/>
        <dbReference type="ChEBI" id="CHEBI:58680"/>
        <dbReference type="EC" id="3.1.3.3"/>
    </reaction>
</comment>
<keyword evidence="10" id="KW-0718">Serine biosynthesis</keyword>
<keyword evidence="9" id="KW-0460">Magnesium</keyword>
<comment type="similarity">
    <text evidence="3">Belongs to the HAD-like hydrolase superfamily. SerB family.</text>
</comment>